<organism evidence="2 3">
    <name type="scientific">Perkinsus olseni</name>
    <name type="common">Perkinsus atlanticus</name>
    <dbReference type="NCBI Taxonomy" id="32597"/>
    <lineage>
        <taxon>Eukaryota</taxon>
        <taxon>Sar</taxon>
        <taxon>Alveolata</taxon>
        <taxon>Perkinsozoa</taxon>
        <taxon>Perkinsea</taxon>
        <taxon>Perkinsida</taxon>
        <taxon>Perkinsidae</taxon>
        <taxon>Perkinsus</taxon>
    </lineage>
</organism>
<evidence type="ECO:0000256" key="1">
    <source>
        <dbReference type="SAM" id="Phobius"/>
    </source>
</evidence>
<dbReference type="Proteomes" id="UP000574390">
    <property type="component" value="Unassembled WGS sequence"/>
</dbReference>
<dbReference type="AlphaFoldDB" id="A0A7J6RA77"/>
<keyword evidence="1" id="KW-1133">Transmembrane helix</keyword>
<keyword evidence="1" id="KW-0812">Transmembrane</keyword>
<proteinExistence type="predicted"/>
<name>A0A7J6RA77_PEROL</name>
<feature type="transmembrane region" description="Helical" evidence="1">
    <location>
        <begin position="31"/>
        <end position="51"/>
    </location>
</feature>
<evidence type="ECO:0000313" key="3">
    <source>
        <dbReference type="Proteomes" id="UP000574390"/>
    </source>
</evidence>
<feature type="non-terminal residue" evidence="2">
    <location>
        <position position="1"/>
    </location>
</feature>
<sequence>MMLLFYRSLVITNPFSTKDWMCPWDDTLTMLLGRGMILVIAVGSLILFFLCANGHFMGQDYVVAPIADWLQMDMSDLDPDGSDSVIRWDVALAMLPTSFGLWYDDWNVKA</sequence>
<protein>
    <submittedName>
        <fullName evidence="2">Uncharacterized protein</fullName>
    </submittedName>
</protein>
<gene>
    <name evidence="2" type="ORF">FOZ62_021286</name>
</gene>
<accession>A0A7J6RA77</accession>
<dbReference type="EMBL" id="JABANM010023631">
    <property type="protein sequence ID" value="KAF4717565.1"/>
    <property type="molecule type" value="Genomic_DNA"/>
</dbReference>
<reference evidence="2 3" key="1">
    <citation type="submission" date="2020-04" db="EMBL/GenBank/DDBJ databases">
        <title>Perkinsus olseni comparative genomics.</title>
        <authorList>
            <person name="Bogema D.R."/>
        </authorList>
    </citation>
    <scope>NUCLEOTIDE SEQUENCE [LARGE SCALE GENOMIC DNA]</scope>
    <source>
        <strain evidence="2">ATCC PRA-205</strain>
    </source>
</reference>
<keyword evidence="1" id="KW-0472">Membrane</keyword>
<evidence type="ECO:0000313" key="2">
    <source>
        <dbReference type="EMBL" id="KAF4717565.1"/>
    </source>
</evidence>
<comment type="caution">
    <text evidence="2">The sequence shown here is derived from an EMBL/GenBank/DDBJ whole genome shotgun (WGS) entry which is preliminary data.</text>
</comment>